<dbReference type="RefSeq" id="WP_133753086.1">
    <property type="nucleotide sequence ID" value="NZ_SOAW01000001.1"/>
</dbReference>
<evidence type="ECO:0000256" key="5">
    <source>
        <dbReference type="PROSITE-ProRule" id="PRU00560"/>
    </source>
</evidence>
<dbReference type="PANTHER" id="PTHR11070">
    <property type="entry name" value="UVRD / RECB / PCRA DNA HELICASE FAMILY MEMBER"/>
    <property type="match status" value="1"/>
</dbReference>
<dbReference type="GO" id="GO:0005524">
    <property type="term" value="F:ATP binding"/>
    <property type="evidence" value="ECO:0007669"/>
    <property type="project" value="UniProtKB-UniRule"/>
</dbReference>
<keyword evidence="3 5" id="KW-0347">Helicase</keyword>
<keyword evidence="1 5" id="KW-0547">Nucleotide-binding</keyword>
<comment type="caution">
    <text evidence="7">The sequence shown here is derived from an EMBL/GenBank/DDBJ whole genome shotgun (WGS) entry which is preliminary data.</text>
</comment>
<feature type="binding site" evidence="5">
    <location>
        <begin position="198"/>
        <end position="205"/>
    </location>
    <ligand>
        <name>ATP</name>
        <dbReference type="ChEBI" id="CHEBI:30616"/>
    </ligand>
</feature>
<dbReference type="InterPro" id="IPR027417">
    <property type="entry name" value="P-loop_NTPase"/>
</dbReference>
<gene>
    <name evidence="7" type="ORF">CLV29_0015</name>
</gene>
<dbReference type="Proteomes" id="UP000295371">
    <property type="component" value="Unassembled WGS sequence"/>
</dbReference>
<dbReference type="InterPro" id="IPR000212">
    <property type="entry name" value="DNA_helicase_UvrD/REP"/>
</dbReference>
<dbReference type="OrthoDB" id="9787585at2"/>
<dbReference type="Gene3D" id="3.40.50.300">
    <property type="entry name" value="P-loop containing nucleotide triphosphate hydrolases"/>
    <property type="match status" value="2"/>
</dbReference>
<dbReference type="EMBL" id="SOAW01000001">
    <property type="protein sequence ID" value="TDT32441.1"/>
    <property type="molecule type" value="Genomic_DNA"/>
</dbReference>
<evidence type="ECO:0000256" key="4">
    <source>
        <dbReference type="ARBA" id="ARBA00022840"/>
    </source>
</evidence>
<accession>A0A4R7J526</accession>
<proteinExistence type="predicted"/>
<dbReference type="InterPro" id="IPR014016">
    <property type="entry name" value="UvrD-like_ATP-bd"/>
</dbReference>
<evidence type="ECO:0000259" key="6">
    <source>
        <dbReference type="PROSITE" id="PS51198"/>
    </source>
</evidence>
<dbReference type="GO" id="GO:0003677">
    <property type="term" value="F:DNA binding"/>
    <property type="evidence" value="ECO:0007669"/>
    <property type="project" value="InterPro"/>
</dbReference>
<name>A0A4R7J526_9ACTN</name>
<evidence type="ECO:0000256" key="3">
    <source>
        <dbReference type="ARBA" id="ARBA00022806"/>
    </source>
</evidence>
<keyword evidence="8" id="KW-1185">Reference proteome</keyword>
<evidence type="ECO:0000313" key="7">
    <source>
        <dbReference type="EMBL" id="TDT32441.1"/>
    </source>
</evidence>
<dbReference type="PROSITE" id="PS51198">
    <property type="entry name" value="UVRD_HELICASE_ATP_BIND"/>
    <property type="match status" value="1"/>
</dbReference>
<sequence>MPSTDPVLAAEAAHLHRSRAALVAMHERAGALFDGTVTAGDAVSTAYLRQALFRRMVRLQTDPATPPFFGRLDYRREAGAGRDESLHLGRQHVTAEAGDEPLVIDWRADMARPFYRASPTEPMGVGLRRRFGFADGELTAYEDEDLTAPADAAADSDILQAEVERPRSGPMRDIVATIQPEQDLLVRADLQTSLCIQGAPGTGKTAVGLHRAAYLLYAFAEQLRRAGVMVIGPNDSFLSYIGDVLPALGEIEVEQYTIDSLLERCLGVEVRGVDPVEVAMIKSDARMAQVIARAVWNNLAEPTENLVVPRGSRQWRVPTYLIAETLQNLRDRGVRYGAAREMLPMRLAHQVLLRMEAAGDSPDDRVQAAVARSKPVKDCAKKLWPQVDPRKLIFALLTDELVLRTAAEGILDEAEIAALLIDRPPRSVRSMRWSSADLALLDAAADELYRTPSYGHLIIDEAQDLSPMQLRALGRRASSGSVTLLGDLAQATTAWSTGSWPVALAHLQQPETRVSELTAGFRVPASVIEYAARLLPSIAPELAPPHSVRRGDGDFAVIASAERDTLLRGIRERIDRPGTLGLICADRRLPEMAGLLTEAAVDFRTLGAVEPGEGAVDLVPASLAKGLEFDQVIVVEPAEIVEAEADELTGLRRLYVVLTRAVSGLLVLHERPLPAALG</sequence>
<organism evidence="7 8">
    <name type="scientific">Naumannella halotolerans</name>
    <dbReference type="NCBI Taxonomy" id="993414"/>
    <lineage>
        <taxon>Bacteria</taxon>
        <taxon>Bacillati</taxon>
        <taxon>Actinomycetota</taxon>
        <taxon>Actinomycetes</taxon>
        <taxon>Propionibacteriales</taxon>
        <taxon>Propionibacteriaceae</taxon>
        <taxon>Naumannella</taxon>
    </lineage>
</organism>
<dbReference type="GO" id="GO:0000725">
    <property type="term" value="P:recombinational repair"/>
    <property type="evidence" value="ECO:0007669"/>
    <property type="project" value="TreeGrafter"/>
</dbReference>
<protein>
    <submittedName>
        <fullName evidence="7">DNA helicase IV</fullName>
    </submittedName>
</protein>
<dbReference type="GO" id="GO:0043138">
    <property type="term" value="F:3'-5' DNA helicase activity"/>
    <property type="evidence" value="ECO:0007669"/>
    <property type="project" value="TreeGrafter"/>
</dbReference>
<dbReference type="GO" id="GO:0016787">
    <property type="term" value="F:hydrolase activity"/>
    <property type="evidence" value="ECO:0007669"/>
    <property type="project" value="UniProtKB-UniRule"/>
</dbReference>
<evidence type="ECO:0000256" key="2">
    <source>
        <dbReference type="ARBA" id="ARBA00022801"/>
    </source>
</evidence>
<dbReference type="Pfam" id="PF13245">
    <property type="entry name" value="AAA_19"/>
    <property type="match status" value="1"/>
</dbReference>
<keyword evidence="2 5" id="KW-0378">Hydrolase</keyword>
<dbReference type="GO" id="GO:0005829">
    <property type="term" value="C:cytosol"/>
    <property type="evidence" value="ECO:0007669"/>
    <property type="project" value="TreeGrafter"/>
</dbReference>
<evidence type="ECO:0000313" key="8">
    <source>
        <dbReference type="Proteomes" id="UP000295371"/>
    </source>
</evidence>
<dbReference type="SUPFAM" id="SSF52540">
    <property type="entry name" value="P-loop containing nucleoside triphosphate hydrolases"/>
    <property type="match status" value="1"/>
</dbReference>
<reference evidence="7 8" key="1">
    <citation type="submission" date="2019-03" db="EMBL/GenBank/DDBJ databases">
        <title>Genomic Encyclopedia of Archaeal and Bacterial Type Strains, Phase II (KMG-II): from individual species to whole genera.</title>
        <authorList>
            <person name="Goeker M."/>
        </authorList>
    </citation>
    <scope>NUCLEOTIDE SEQUENCE [LARGE SCALE GENOMIC DNA]</scope>
    <source>
        <strain evidence="7 8">DSM 24323</strain>
    </source>
</reference>
<dbReference type="AlphaFoldDB" id="A0A4R7J526"/>
<dbReference type="PANTHER" id="PTHR11070:SF45">
    <property type="entry name" value="DNA 3'-5' HELICASE"/>
    <property type="match status" value="1"/>
</dbReference>
<feature type="domain" description="UvrD-like helicase ATP-binding" evidence="6">
    <location>
        <begin position="177"/>
        <end position="524"/>
    </location>
</feature>
<evidence type="ECO:0000256" key="1">
    <source>
        <dbReference type="ARBA" id="ARBA00022741"/>
    </source>
</evidence>
<keyword evidence="4 5" id="KW-0067">ATP-binding</keyword>